<evidence type="ECO:0000313" key="5">
    <source>
        <dbReference type="EMBL" id="MFC0206791.1"/>
    </source>
</evidence>
<name>A0ABV6D2C2_9HYPH</name>
<evidence type="ECO:0000256" key="2">
    <source>
        <dbReference type="ARBA" id="ARBA00022448"/>
    </source>
</evidence>
<reference evidence="5 6" key="1">
    <citation type="submission" date="2024-09" db="EMBL/GenBank/DDBJ databases">
        <authorList>
            <person name="Sun Q."/>
            <person name="Mori K."/>
        </authorList>
    </citation>
    <scope>NUCLEOTIDE SEQUENCE [LARGE SCALE GENOMIC DNA]</scope>
    <source>
        <strain evidence="5 6">CCM 8543</strain>
    </source>
</reference>
<dbReference type="InterPro" id="IPR006059">
    <property type="entry name" value="SBP"/>
</dbReference>
<dbReference type="InterPro" id="IPR001188">
    <property type="entry name" value="Sperm_putr-bd"/>
</dbReference>
<dbReference type="PROSITE" id="PS51318">
    <property type="entry name" value="TAT"/>
    <property type="match status" value="1"/>
</dbReference>
<dbReference type="RefSeq" id="WP_261519025.1">
    <property type="nucleotide sequence ID" value="NZ_JAODNW010000002.1"/>
</dbReference>
<comment type="caution">
    <text evidence="5">The sequence shown here is derived from an EMBL/GenBank/DDBJ whole genome shotgun (WGS) entry which is preliminary data.</text>
</comment>
<keyword evidence="6" id="KW-1185">Reference proteome</keyword>
<dbReference type="EMBL" id="JBHLXD010000001">
    <property type="protein sequence ID" value="MFC0206791.1"/>
    <property type="molecule type" value="Genomic_DNA"/>
</dbReference>
<dbReference type="InterPro" id="IPR006311">
    <property type="entry name" value="TAT_signal"/>
</dbReference>
<comment type="subcellular location">
    <subcellularLocation>
        <location evidence="1">Periplasm</location>
    </subcellularLocation>
</comment>
<evidence type="ECO:0000256" key="1">
    <source>
        <dbReference type="ARBA" id="ARBA00004418"/>
    </source>
</evidence>
<dbReference type="PANTHER" id="PTHR30222">
    <property type="entry name" value="SPERMIDINE/PUTRESCINE-BINDING PERIPLASMIC PROTEIN"/>
    <property type="match status" value="1"/>
</dbReference>
<dbReference type="Proteomes" id="UP001589755">
    <property type="component" value="Unassembled WGS sequence"/>
</dbReference>
<keyword evidence="2" id="KW-0813">Transport</keyword>
<dbReference type="PANTHER" id="PTHR30222:SF17">
    <property type="entry name" value="SPERMIDINE_PUTRESCINE-BINDING PERIPLASMIC PROTEIN"/>
    <property type="match status" value="1"/>
</dbReference>
<protein>
    <submittedName>
        <fullName evidence="5">Extracellular solute-binding protein</fullName>
    </submittedName>
</protein>
<evidence type="ECO:0000256" key="4">
    <source>
        <dbReference type="ARBA" id="ARBA00022764"/>
    </source>
</evidence>
<dbReference type="Pfam" id="PF13416">
    <property type="entry name" value="SBP_bac_8"/>
    <property type="match status" value="1"/>
</dbReference>
<keyword evidence="4" id="KW-0574">Periplasm</keyword>
<organism evidence="5 6">
    <name type="scientific">Chelativorans intermedius</name>
    <dbReference type="NCBI Taxonomy" id="515947"/>
    <lineage>
        <taxon>Bacteria</taxon>
        <taxon>Pseudomonadati</taxon>
        <taxon>Pseudomonadota</taxon>
        <taxon>Alphaproteobacteria</taxon>
        <taxon>Hyphomicrobiales</taxon>
        <taxon>Phyllobacteriaceae</taxon>
        <taxon>Chelativorans</taxon>
    </lineage>
</organism>
<dbReference type="SUPFAM" id="SSF53850">
    <property type="entry name" value="Periplasmic binding protein-like II"/>
    <property type="match status" value="1"/>
</dbReference>
<evidence type="ECO:0000313" key="6">
    <source>
        <dbReference type="Proteomes" id="UP001589755"/>
    </source>
</evidence>
<sequence length="389" mass="42779">MKKPAKNYAVQTAGAARAFNRRTLLKSAGAAGALTLGAPFIGGPAFGQSSGELNLFTWSDYVYPEMIESFEAKTGIKLNLSTYGSNDEVLNRLRASGGEGFDIVMPSITYVPVWLEQELLQPMDESRINVAGVIPSMWASSGELGGVRNGERFASPFNWGTEGLCIDTSVIEAVHGKLGYGDVWAEDDRATVRAHSSLLGIGLYLDSIGEIDSDKMRVTYTDETAMREIYERCLQFALERKNAIVQFWSNAQETEAAFMLNNAVIGQTWDGPAMRMRTESGGRITYLAPKEGALTWMDSMAIPKGARNIDQAYEFLNWYYTPENAAIHVRLSGYNSCTEGAAPLAGEDYAANFAAAYPGNAIEELWWYPPEPAWFVAARNEFRDRLLAG</sequence>
<accession>A0ABV6D2C2</accession>
<evidence type="ECO:0000256" key="3">
    <source>
        <dbReference type="ARBA" id="ARBA00022729"/>
    </source>
</evidence>
<dbReference type="PRINTS" id="PR00909">
    <property type="entry name" value="SPERMDNBNDNG"/>
</dbReference>
<keyword evidence="3" id="KW-0732">Signal</keyword>
<gene>
    <name evidence="5" type="ORF">ACFFJ2_00075</name>
</gene>
<dbReference type="Gene3D" id="3.40.190.10">
    <property type="entry name" value="Periplasmic binding protein-like II"/>
    <property type="match status" value="2"/>
</dbReference>
<proteinExistence type="predicted"/>